<organism evidence="2 3">
    <name type="scientific">Oryza rufipogon</name>
    <name type="common">Brownbeard rice</name>
    <name type="synonym">Asian wild rice</name>
    <dbReference type="NCBI Taxonomy" id="4529"/>
    <lineage>
        <taxon>Eukaryota</taxon>
        <taxon>Viridiplantae</taxon>
        <taxon>Streptophyta</taxon>
        <taxon>Embryophyta</taxon>
        <taxon>Tracheophyta</taxon>
        <taxon>Spermatophyta</taxon>
        <taxon>Magnoliopsida</taxon>
        <taxon>Liliopsida</taxon>
        <taxon>Poales</taxon>
        <taxon>Poaceae</taxon>
        <taxon>BOP clade</taxon>
        <taxon>Oryzoideae</taxon>
        <taxon>Oryzeae</taxon>
        <taxon>Oryzinae</taxon>
        <taxon>Oryza</taxon>
    </lineage>
</organism>
<reference evidence="3" key="1">
    <citation type="submission" date="2013-06" db="EMBL/GenBank/DDBJ databases">
        <authorList>
            <person name="Zhao Q."/>
        </authorList>
    </citation>
    <scope>NUCLEOTIDE SEQUENCE</scope>
    <source>
        <strain evidence="3">cv. W1943</strain>
    </source>
</reference>
<dbReference type="AlphaFoldDB" id="A0A0E0R7P7"/>
<name>A0A0E0R7P7_ORYRU</name>
<evidence type="ECO:0000313" key="2">
    <source>
        <dbReference type="EnsemblPlants" id="ORUFI11G12270.1"/>
    </source>
</evidence>
<protein>
    <submittedName>
        <fullName evidence="2">Uncharacterized protein</fullName>
    </submittedName>
</protein>
<dbReference type="HOGENOM" id="CLU_1268696_0_0_1"/>
<feature type="region of interest" description="Disordered" evidence="1">
    <location>
        <begin position="85"/>
        <end position="133"/>
    </location>
</feature>
<feature type="compositionally biased region" description="Gly residues" evidence="1">
    <location>
        <begin position="209"/>
        <end position="218"/>
    </location>
</feature>
<feature type="region of interest" description="Disordered" evidence="1">
    <location>
        <begin position="1"/>
        <end position="41"/>
    </location>
</feature>
<evidence type="ECO:0000313" key="3">
    <source>
        <dbReference type="Proteomes" id="UP000008022"/>
    </source>
</evidence>
<reference evidence="2" key="2">
    <citation type="submission" date="2015-06" db="UniProtKB">
        <authorList>
            <consortium name="EnsemblPlants"/>
        </authorList>
    </citation>
    <scope>IDENTIFICATION</scope>
</reference>
<evidence type="ECO:0000256" key="1">
    <source>
        <dbReference type="SAM" id="MobiDB-lite"/>
    </source>
</evidence>
<keyword evidence="3" id="KW-1185">Reference proteome</keyword>
<dbReference type="Gramene" id="ORUFI11G12270.1">
    <property type="protein sequence ID" value="ORUFI11G12270.1"/>
    <property type="gene ID" value="ORUFI11G12270"/>
</dbReference>
<feature type="region of interest" description="Disordered" evidence="1">
    <location>
        <begin position="171"/>
        <end position="218"/>
    </location>
</feature>
<accession>A0A0E0R7P7</accession>
<dbReference type="Proteomes" id="UP000008022">
    <property type="component" value="Unassembled WGS sequence"/>
</dbReference>
<proteinExistence type="predicted"/>
<sequence length="218" mass="23448">MGADDDRRRRRQAAKDDEIGRRRAECWAASPPRRSTSWACGHDGEEVTIKELKPVEPLPWTGAEISDVFQRVLLPLQPCRIRDGAIRASSASTSGGQRPDKLPAAPSRSCPTRGRNDGTVVGSTGRHDGEEVTIKELKPVEPLPWTGAEISDVFQRVLLPLQPCRIRDGAIRASSASTSGGQRPDKLPAAPSRSYPTRGRNDGTVVGSTGSGSGRSPH</sequence>
<feature type="compositionally biased region" description="Basic and acidic residues" evidence="1">
    <location>
        <begin position="1"/>
        <end position="25"/>
    </location>
</feature>
<dbReference type="EnsemblPlants" id="ORUFI11G12270.1">
    <property type="protein sequence ID" value="ORUFI11G12270.1"/>
    <property type="gene ID" value="ORUFI11G12270"/>
</dbReference>